<feature type="compositionally biased region" description="Polar residues" evidence="1">
    <location>
        <begin position="308"/>
        <end position="323"/>
    </location>
</feature>
<feature type="region of interest" description="Disordered" evidence="1">
    <location>
        <begin position="287"/>
        <end position="326"/>
    </location>
</feature>
<proteinExistence type="predicted"/>
<dbReference type="InterPro" id="IPR036598">
    <property type="entry name" value="GOLD_dom_sf"/>
</dbReference>
<organism evidence="3 4">
    <name type="scientific">Fasciolopsis buskii</name>
    <dbReference type="NCBI Taxonomy" id="27845"/>
    <lineage>
        <taxon>Eukaryota</taxon>
        <taxon>Metazoa</taxon>
        <taxon>Spiralia</taxon>
        <taxon>Lophotrochozoa</taxon>
        <taxon>Platyhelminthes</taxon>
        <taxon>Trematoda</taxon>
        <taxon>Digenea</taxon>
        <taxon>Plagiorchiida</taxon>
        <taxon>Echinostomata</taxon>
        <taxon>Echinostomatoidea</taxon>
        <taxon>Fasciolidae</taxon>
        <taxon>Fasciolopsis</taxon>
    </lineage>
</organism>
<dbReference type="Proteomes" id="UP000728185">
    <property type="component" value="Unassembled WGS sequence"/>
</dbReference>
<evidence type="ECO:0000256" key="1">
    <source>
        <dbReference type="SAM" id="MobiDB-lite"/>
    </source>
</evidence>
<dbReference type="InterPro" id="IPR036865">
    <property type="entry name" value="CRAL-TRIO_dom_sf"/>
</dbReference>
<reference evidence="3" key="1">
    <citation type="submission" date="2019-05" db="EMBL/GenBank/DDBJ databases">
        <title>Annotation for the trematode Fasciolopsis buski.</title>
        <authorList>
            <person name="Choi Y.-J."/>
        </authorList>
    </citation>
    <scope>NUCLEOTIDE SEQUENCE</scope>
    <source>
        <strain evidence="3">HT</strain>
        <tissue evidence="3">Whole worm</tissue>
    </source>
</reference>
<dbReference type="Gene3D" id="2.60.120.680">
    <property type="entry name" value="GOLD domain"/>
    <property type="match status" value="1"/>
</dbReference>
<name>A0A8E0S9L1_9TREM</name>
<dbReference type="Gene3D" id="3.40.525.10">
    <property type="entry name" value="CRAL-TRIO lipid binding domain"/>
    <property type="match status" value="1"/>
</dbReference>
<dbReference type="AlphaFoldDB" id="A0A8E0S9L1"/>
<dbReference type="PROSITE" id="PS50191">
    <property type="entry name" value="CRAL_TRIO"/>
    <property type="match status" value="1"/>
</dbReference>
<dbReference type="PANTHER" id="PTHR23324:SF83">
    <property type="entry name" value="SEC14-LIKE PROTEIN 2"/>
    <property type="match status" value="1"/>
</dbReference>
<dbReference type="OrthoDB" id="1434354at2759"/>
<evidence type="ECO:0000313" key="3">
    <source>
        <dbReference type="EMBL" id="KAA0200728.1"/>
    </source>
</evidence>
<keyword evidence="4" id="KW-1185">Reference proteome</keyword>
<feature type="domain" description="CRAL-TRIO" evidence="2">
    <location>
        <begin position="11"/>
        <end position="185"/>
    </location>
</feature>
<evidence type="ECO:0000313" key="4">
    <source>
        <dbReference type="Proteomes" id="UP000728185"/>
    </source>
</evidence>
<accession>A0A8E0S9L1</accession>
<evidence type="ECO:0000259" key="2">
    <source>
        <dbReference type="PROSITE" id="PS50191"/>
    </source>
</evidence>
<dbReference type="CDD" id="cd00170">
    <property type="entry name" value="SEC14"/>
    <property type="match status" value="1"/>
</dbReference>
<dbReference type="SUPFAM" id="SSF52087">
    <property type="entry name" value="CRAL/TRIO domain"/>
    <property type="match status" value="1"/>
</dbReference>
<comment type="caution">
    <text evidence="3">The sequence shown here is derived from an EMBL/GenBank/DDBJ whole genome shotgun (WGS) entry which is preliminary data.</text>
</comment>
<protein>
    <submittedName>
        <fullName evidence="3">SEC14 4 protein</fullName>
    </submittedName>
</protein>
<dbReference type="SMART" id="SM00516">
    <property type="entry name" value="SEC14"/>
    <property type="match status" value="1"/>
</dbReference>
<dbReference type="SUPFAM" id="SSF101576">
    <property type="entry name" value="Supernatant protein factor (SPF), C-terminal domain"/>
    <property type="match status" value="1"/>
</dbReference>
<sequence>QIDTILTWFKVPEVIEKYFPGGICGRDKLGRPLFIAPVGCLDPKSFLKCITRTEFLQSRVYELERVMKIILPSASADAGRPIEQLSVIMDMHGLGLKHMSPSLLAIVSESVTVLESNYPEVLGTCFVINAPPLFSRLYACIKPLLSRETQEKVQVLDGNYQEVLLQYFDASNLPAVYGGTLVDENGDPRCSSFISWAGVVPECYYSKENQNNWNQISGENWRTSGDPPFLSGSGLNGFHLVEVGRGARRDIPLGWLASGTQITCNVICDSHDVDVALVVLPCPHRKSHANSDSRFGFRTSPPTPNLRLEQSNQIRPSPQNNSPMKRISPALDLGDVSAQAVLQNQRISSRDSLFHMQQTAPVGGQYYLRLDNSYSWMRVKRVRYFVSVS</sequence>
<dbReference type="EMBL" id="LUCM01000327">
    <property type="protein sequence ID" value="KAA0200728.1"/>
    <property type="molecule type" value="Genomic_DNA"/>
</dbReference>
<feature type="non-terminal residue" evidence="3">
    <location>
        <position position="1"/>
    </location>
</feature>
<dbReference type="PANTHER" id="PTHR23324">
    <property type="entry name" value="SEC14 RELATED PROTEIN"/>
    <property type="match status" value="1"/>
</dbReference>
<dbReference type="InterPro" id="IPR051064">
    <property type="entry name" value="SEC14/CRAL-TRIO_domain"/>
</dbReference>
<gene>
    <name evidence="3" type="ORF">FBUS_10384</name>
</gene>
<dbReference type="GO" id="GO:0005737">
    <property type="term" value="C:cytoplasm"/>
    <property type="evidence" value="ECO:0007669"/>
    <property type="project" value="TreeGrafter"/>
</dbReference>
<dbReference type="Pfam" id="PF00650">
    <property type="entry name" value="CRAL_TRIO"/>
    <property type="match status" value="1"/>
</dbReference>
<dbReference type="InterPro" id="IPR001251">
    <property type="entry name" value="CRAL-TRIO_dom"/>
</dbReference>